<dbReference type="NCBIfam" id="TIGR02727">
    <property type="entry name" value="MTHFS_bact"/>
    <property type="match status" value="1"/>
</dbReference>
<dbReference type="InterPro" id="IPR002698">
    <property type="entry name" value="FTHF_cligase"/>
</dbReference>
<evidence type="ECO:0000313" key="7">
    <source>
        <dbReference type="Proteomes" id="UP000002590"/>
    </source>
</evidence>
<comment type="cofactor">
    <cofactor evidence="5">
        <name>Mg(2+)</name>
        <dbReference type="ChEBI" id="CHEBI:18420"/>
    </cofactor>
</comment>
<protein>
    <recommendedName>
        <fullName evidence="5">5-formyltetrahydrofolate cyclo-ligase</fullName>
        <ecNumber evidence="5">6.3.3.2</ecNumber>
    </recommendedName>
</protein>
<comment type="catalytic activity">
    <reaction evidence="5">
        <text>(6S)-5-formyl-5,6,7,8-tetrahydrofolate + ATP = (6R)-5,10-methenyltetrahydrofolate + ADP + phosphate</text>
        <dbReference type="Rhea" id="RHEA:10488"/>
        <dbReference type="ChEBI" id="CHEBI:30616"/>
        <dbReference type="ChEBI" id="CHEBI:43474"/>
        <dbReference type="ChEBI" id="CHEBI:57455"/>
        <dbReference type="ChEBI" id="CHEBI:57457"/>
        <dbReference type="ChEBI" id="CHEBI:456216"/>
        <dbReference type="EC" id="6.3.3.2"/>
    </reaction>
</comment>
<dbReference type="PANTHER" id="PTHR23407">
    <property type="entry name" value="ATPASE INHIBITOR/5-FORMYLTETRAHYDROFOLATE CYCLO-LIGASE"/>
    <property type="match status" value="1"/>
</dbReference>
<dbReference type="GO" id="GO:0009396">
    <property type="term" value="P:folic acid-containing compound biosynthetic process"/>
    <property type="evidence" value="ECO:0007669"/>
    <property type="project" value="TreeGrafter"/>
</dbReference>
<comment type="similarity">
    <text evidence="1 5">Belongs to the 5-formyltetrahydrofolate cyclo-ligase family.</text>
</comment>
<dbReference type="PIRSF" id="PIRSF006806">
    <property type="entry name" value="FTHF_cligase"/>
    <property type="match status" value="1"/>
</dbReference>
<dbReference type="AlphaFoldDB" id="A2BRN1"/>
<feature type="binding site" evidence="4">
    <location>
        <position position="69"/>
    </location>
    <ligand>
        <name>substrate</name>
    </ligand>
</feature>
<evidence type="ECO:0000256" key="1">
    <source>
        <dbReference type="ARBA" id="ARBA00010638"/>
    </source>
</evidence>
<dbReference type="KEGG" id="pmb:A9601_11581"/>
<evidence type="ECO:0000256" key="2">
    <source>
        <dbReference type="ARBA" id="ARBA00022741"/>
    </source>
</evidence>
<dbReference type="Pfam" id="PF01812">
    <property type="entry name" value="5-FTHF_cyc-lig"/>
    <property type="match status" value="1"/>
</dbReference>
<feature type="binding site" evidence="4">
    <location>
        <begin position="17"/>
        <end position="21"/>
    </location>
    <ligand>
        <name>ATP</name>
        <dbReference type="ChEBI" id="CHEBI:30616"/>
    </ligand>
</feature>
<evidence type="ECO:0000256" key="3">
    <source>
        <dbReference type="ARBA" id="ARBA00022840"/>
    </source>
</evidence>
<dbReference type="HOGENOM" id="CLU_066245_1_1_3"/>
<dbReference type="eggNOG" id="COG0212">
    <property type="taxonomic scope" value="Bacteria"/>
</dbReference>
<dbReference type="GO" id="GO:0030272">
    <property type="term" value="F:5-formyltetrahydrofolate cyclo-ligase activity"/>
    <property type="evidence" value="ECO:0007669"/>
    <property type="project" value="UniProtKB-EC"/>
</dbReference>
<sequence length="195" mass="22787">MRMALTKKFNMTIFENKKLERDKFRKLRDGISLNQRENVEKNVRLYVDSFSKGYKNIGYIAIYWPLKNEVDIRSLKKKFSLALPRCKEKKKLLFYQWDEKPLTKDSEGILSPNNSSPLSYLQISMIFVPCLSVDKNLIRLGYGGGYFDKLRIDNDWRNVPCIGVLTSNCVSKIPLTRAEWDIPLSGFITEKEIFV</sequence>
<evidence type="ECO:0000256" key="5">
    <source>
        <dbReference type="RuleBase" id="RU361279"/>
    </source>
</evidence>
<name>A2BRN1_PROMS</name>
<dbReference type="InterPro" id="IPR024185">
    <property type="entry name" value="FTHF_cligase-like_sf"/>
</dbReference>
<keyword evidence="2 4" id="KW-0547">Nucleotide-binding</keyword>
<keyword evidence="3 4" id="KW-0067">ATP-binding</keyword>
<dbReference type="EMBL" id="CP000551">
    <property type="protein sequence ID" value="ABM70442.1"/>
    <property type="molecule type" value="Genomic_DNA"/>
</dbReference>
<accession>A2BRN1</accession>
<reference evidence="6 7" key="1">
    <citation type="journal article" date="2007" name="PLoS Genet.">
        <title>Patterns and implications of gene gain and loss in the evolution of Prochlorococcus.</title>
        <authorList>
            <person name="Kettler G.C."/>
            <person name="Martiny A.C."/>
            <person name="Huang K."/>
            <person name="Zucker J."/>
            <person name="Coleman M.L."/>
            <person name="Rodrigue S."/>
            <person name="Chen F."/>
            <person name="Lapidus A."/>
            <person name="Ferriera S."/>
            <person name="Johnson J."/>
            <person name="Steglich C."/>
            <person name="Church G.M."/>
            <person name="Richardson P."/>
            <person name="Chisholm S.W."/>
        </authorList>
    </citation>
    <scope>NUCLEOTIDE SEQUENCE [LARGE SCALE GENOMIC DNA]</scope>
    <source>
        <strain evidence="6 7">AS9601</strain>
    </source>
</reference>
<dbReference type="GO" id="GO:0046872">
    <property type="term" value="F:metal ion binding"/>
    <property type="evidence" value="ECO:0007669"/>
    <property type="project" value="UniProtKB-KW"/>
</dbReference>
<keyword evidence="6" id="KW-0436">Ligase</keyword>
<dbReference type="GO" id="GO:0035999">
    <property type="term" value="P:tetrahydrofolate interconversion"/>
    <property type="evidence" value="ECO:0007669"/>
    <property type="project" value="TreeGrafter"/>
</dbReference>
<organism evidence="6 7">
    <name type="scientific">Prochlorococcus marinus (strain AS9601)</name>
    <dbReference type="NCBI Taxonomy" id="146891"/>
    <lineage>
        <taxon>Bacteria</taxon>
        <taxon>Bacillati</taxon>
        <taxon>Cyanobacteriota</taxon>
        <taxon>Cyanophyceae</taxon>
        <taxon>Synechococcales</taxon>
        <taxon>Prochlorococcaceae</taxon>
        <taxon>Prochlorococcus</taxon>
    </lineage>
</organism>
<dbReference type="Gene3D" id="3.40.50.10420">
    <property type="entry name" value="NagB/RpiA/CoA transferase-like"/>
    <property type="match status" value="1"/>
</dbReference>
<keyword evidence="5" id="KW-0479">Metal-binding</keyword>
<dbReference type="GO" id="GO:0005524">
    <property type="term" value="F:ATP binding"/>
    <property type="evidence" value="ECO:0007669"/>
    <property type="project" value="UniProtKB-KW"/>
</dbReference>
<evidence type="ECO:0000313" key="6">
    <source>
        <dbReference type="EMBL" id="ABM70442.1"/>
    </source>
</evidence>
<dbReference type="EC" id="6.3.3.2" evidence="5"/>
<gene>
    <name evidence="6" type="ordered locus">A9601_11581</name>
</gene>
<dbReference type="PANTHER" id="PTHR23407:SF1">
    <property type="entry name" value="5-FORMYLTETRAHYDROFOLATE CYCLO-LIGASE"/>
    <property type="match status" value="1"/>
</dbReference>
<dbReference type="InterPro" id="IPR037171">
    <property type="entry name" value="NagB/RpiA_transferase-like"/>
</dbReference>
<proteinExistence type="inferred from homology"/>
<keyword evidence="5" id="KW-0460">Magnesium</keyword>
<dbReference type="SUPFAM" id="SSF100950">
    <property type="entry name" value="NagB/RpiA/CoA transferase-like"/>
    <property type="match status" value="1"/>
</dbReference>
<dbReference type="STRING" id="146891.A9601_11581"/>
<evidence type="ECO:0000256" key="4">
    <source>
        <dbReference type="PIRSR" id="PIRSR006806-1"/>
    </source>
</evidence>
<dbReference type="Proteomes" id="UP000002590">
    <property type="component" value="Chromosome"/>
</dbReference>